<protein>
    <submittedName>
        <fullName evidence="1">Uncharacterized protein</fullName>
    </submittedName>
</protein>
<gene>
    <name evidence="1" type="ORF">HOLleu_13281</name>
</gene>
<sequence>MQMGLRLVSFEYVGESPLPTDMQFFIMWSKLTVSRTSSAFSPASLLPFVYQPRKVVKRDRFKNFFAVLYRLFYSLWFINQEK</sequence>
<dbReference type="Proteomes" id="UP001152320">
    <property type="component" value="Chromosome 5"/>
</dbReference>
<name>A0A9Q1HEK7_HOLLE</name>
<keyword evidence="2" id="KW-1185">Reference proteome</keyword>
<evidence type="ECO:0000313" key="2">
    <source>
        <dbReference type="Proteomes" id="UP001152320"/>
    </source>
</evidence>
<proteinExistence type="predicted"/>
<accession>A0A9Q1HEK7</accession>
<reference evidence="1" key="1">
    <citation type="submission" date="2021-10" db="EMBL/GenBank/DDBJ databases">
        <title>Tropical sea cucumber genome reveals ecological adaptation and Cuvierian tubules defense mechanism.</title>
        <authorList>
            <person name="Chen T."/>
        </authorList>
    </citation>
    <scope>NUCLEOTIDE SEQUENCE</scope>
    <source>
        <strain evidence="1">Nanhai2018</strain>
        <tissue evidence="1">Muscle</tissue>
    </source>
</reference>
<evidence type="ECO:0000313" key="1">
    <source>
        <dbReference type="EMBL" id="KAJ8042268.1"/>
    </source>
</evidence>
<comment type="caution">
    <text evidence="1">The sequence shown here is derived from an EMBL/GenBank/DDBJ whole genome shotgun (WGS) entry which is preliminary data.</text>
</comment>
<dbReference type="AlphaFoldDB" id="A0A9Q1HEK7"/>
<dbReference type="EMBL" id="JAIZAY010000005">
    <property type="protein sequence ID" value="KAJ8042268.1"/>
    <property type="molecule type" value="Genomic_DNA"/>
</dbReference>
<organism evidence="1 2">
    <name type="scientific">Holothuria leucospilota</name>
    <name type="common">Black long sea cucumber</name>
    <name type="synonym">Mertensiothuria leucospilota</name>
    <dbReference type="NCBI Taxonomy" id="206669"/>
    <lineage>
        <taxon>Eukaryota</taxon>
        <taxon>Metazoa</taxon>
        <taxon>Echinodermata</taxon>
        <taxon>Eleutherozoa</taxon>
        <taxon>Echinozoa</taxon>
        <taxon>Holothuroidea</taxon>
        <taxon>Aspidochirotacea</taxon>
        <taxon>Aspidochirotida</taxon>
        <taxon>Holothuriidae</taxon>
        <taxon>Holothuria</taxon>
    </lineage>
</organism>